<evidence type="ECO:0000256" key="1">
    <source>
        <dbReference type="ARBA" id="ARBA00004418"/>
    </source>
</evidence>
<evidence type="ECO:0000256" key="5">
    <source>
        <dbReference type="SAM" id="Phobius"/>
    </source>
</evidence>
<evidence type="ECO:0000256" key="3">
    <source>
        <dbReference type="ARBA" id="ARBA00022448"/>
    </source>
</evidence>
<comment type="caution">
    <text evidence="7">The sequence shown here is derived from an EMBL/GenBank/DDBJ whole genome shotgun (WGS) entry which is preliminary data.</text>
</comment>
<dbReference type="PANTHER" id="PTHR30290">
    <property type="entry name" value="PERIPLASMIC BINDING COMPONENT OF ABC TRANSPORTER"/>
    <property type="match status" value="1"/>
</dbReference>
<dbReference type="STRING" id="1827387.A4S15_07880"/>
<comment type="similarity">
    <text evidence="2">Belongs to the bacterial solute-binding protein 5 family.</text>
</comment>
<dbReference type="GO" id="GO:0015833">
    <property type="term" value="P:peptide transport"/>
    <property type="evidence" value="ECO:0007669"/>
    <property type="project" value="TreeGrafter"/>
</dbReference>
<dbReference type="PANTHER" id="PTHR30290:SF9">
    <property type="entry name" value="OLIGOPEPTIDE-BINDING PROTEIN APPA"/>
    <property type="match status" value="1"/>
</dbReference>
<sequence length="536" mass="58645">MTAFSDFGRRPWWRGIAVMLVMMASGFGIDRLAAQELRIAVSSEPSSFDPHFHNLTPNNQIMRHAFEPLILSDERQALSPGLAASWRLIDDLTWEFKLRPGVIFHDGSAFSADDVIASFERAPNVPRSPSPFTSYVKGRVLEKIDDLTLRIKTATPDPLMLNNIAQVMIISKAAARAPTEDFNSGKAAIGTGPYRFNAFVPGDRVVLDRFDGYWGGKPQWARVTLKPISSNPARVAALLAGDTDVIEAVPTTDAQRLKADKNLVVASALSNRVIYFHLDQYRDVTPFIRAKDGSEIKNPLRDVRVRQALSKAINRPAMVERVMEGEAVPASQLLPDSYHGTSKNLKPVALDVAGARKLLSEAGYPNGFKMVMHGPNGRYTNDTKIIEAAAQMFARIGIEASVETLPPAPFFSRASSGNNGNPEFSFILVGWSAGTGEPSDSLRTLLGTFDREKGTGAANRGRYSNPEFDAILASALRTVDDKKRAALLAEATDMVMNDVGLIPIHYQLNTWAARKGYTLVARSDEYTLATSVKPAP</sequence>
<comment type="subcellular location">
    <subcellularLocation>
        <location evidence="1">Periplasm</location>
    </subcellularLocation>
</comment>
<accession>A0A1W9HZG0</accession>
<feature type="domain" description="Solute-binding protein family 5" evidence="6">
    <location>
        <begin position="78"/>
        <end position="449"/>
    </location>
</feature>
<keyword evidence="5" id="KW-1133">Transmembrane helix</keyword>
<evidence type="ECO:0000256" key="2">
    <source>
        <dbReference type="ARBA" id="ARBA00005695"/>
    </source>
</evidence>
<dbReference type="CDD" id="cd08498">
    <property type="entry name" value="PBP2_NikA_DppA_OppA_like_2"/>
    <property type="match status" value="1"/>
</dbReference>
<dbReference type="InterPro" id="IPR039424">
    <property type="entry name" value="SBP_5"/>
</dbReference>
<dbReference type="Gene3D" id="3.40.190.10">
    <property type="entry name" value="Periplasmic binding protein-like II"/>
    <property type="match status" value="1"/>
</dbReference>
<dbReference type="GO" id="GO:1904680">
    <property type="term" value="F:peptide transmembrane transporter activity"/>
    <property type="evidence" value="ECO:0007669"/>
    <property type="project" value="TreeGrafter"/>
</dbReference>
<keyword evidence="5" id="KW-0812">Transmembrane</keyword>
<reference evidence="7 8" key="1">
    <citation type="journal article" date="2017" name="Water Res.">
        <title>Comammox in drinking water systems.</title>
        <authorList>
            <person name="Wang Y."/>
            <person name="Ma L."/>
            <person name="Mao Y."/>
            <person name="Jiang X."/>
            <person name="Xia Y."/>
            <person name="Yu K."/>
            <person name="Li B."/>
            <person name="Zhang T."/>
        </authorList>
    </citation>
    <scope>NUCLEOTIDE SEQUENCE [LARGE SCALE GENOMIC DNA]</scope>
    <source>
        <strain evidence="7">SG_bin8</strain>
    </source>
</reference>
<dbReference type="RefSeq" id="WP_376800329.1">
    <property type="nucleotide sequence ID" value="NZ_DBNB01000037.1"/>
</dbReference>
<dbReference type="EMBL" id="LWDL01000012">
    <property type="protein sequence ID" value="OQW52720.1"/>
    <property type="molecule type" value="Genomic_DNA"/>
</dbReference>
<organism evidence="7 8">
    <name type="scientific">Candidatus Raskinella chloraquaticus</name>
    <dbReference type="NCBI Taxonomy" id="1951219"/>
    <lineage>
        <taxon>Bacteria</taxon>
        <taxon>Pseudomonadati</taxon>
        <taxon>Pseudomonadota</taxon>
        <taxon>Alphaproteobacteria</taxon>
        <taxon>Hyphomicrobiales</taxon>
        <taxon>Phreatobacteraceae</taxon>
        <taxon>Candidatus Raskinella</taxon>
    </lineage>
</organism>
<dbReference type="Proteomes" id="UP000192872">
    <property type="component" value="Unassembled WGS sequence"/>
</dbReference>
<evidence type="ECO:0000313" key="7">
    <source>
        <dbReference type="EMBL" id="OQW52720.1"/>
    </source>
</evidence>
<dbReference type="InterPro" id="IPR030678">
    <property type="entry name" value="Peptide/Ni-bd"/>
</dbReference>
<evidence type="ECO:0000313" key="8">
    <source>
        <dbReference type="Proteomes" id="UP000192872"/>
    </source>
</evidence>
<evidence type="ECO:0000259" key="6">
    <source>
        <dbReference type="Pfam" id="PF00496"/>
    </source>
</evidence>
<dbReference type="PIRSF" id="PIRSF002741">
    <property type="entry name" value="MppA"/>
    <property type="match status" value="1"/>
</dbReference>
<evidence type="ECO:0000256" key="4">
    <source>
        <dbReference type="ARBA" id="ARBA00022729"/>
    </source>
</evidence>
<name>A0A1W9HZG0_9HYPH</name>
<feature type="transmembrane region" description="Helical" evidence="5">
    <location>
        <begin position="12"/>
        <end position="29"/>
    </location>
</feature>
<keyword evidence="3" id="KW-0813">Transport</keyword>
<dbReference type="AlphaFoldDB" id="A0A1W9HZG0"/>
<dbReference type="Pfam" id="PF00496">
    <property type="entry name" value="SBP_bac_5"/>
    <property type="match status" value="1"/>
</dbReference>
<proteinExistence type="inferred from homology"/>
<dbReference type="GO" id="GO:0043190">
    <property type="term" value="C:ATP-binding cassette (ABC) transporter complex"/>
    <property type="evidence" value="ECO:0007669"/>
    <property type="project" value="InterPro"/>
</dbReference>
<protein>
    <submittedName>
        <fullName evidence="7">ABC transporter substrate-binding protein</fullName>
    </submittedName>
</protein>
<dbReference type="Gene3D" id="3.90.76.10">
    <property type="entry name" value="Dipeptide-binding Protein, Domain 1"/>
    <property type="match status" value="1"/>
</dbReference>
<dbReference type="GO" id="GO:0030288">
    <property type="term" value="C:outer membrane-bounded periplasmic space"/>
    <property type="evidence" value="ECO:0007669"/>
    <property type="project" value="UniProtKB-ARBA"/>
</dbReference>
<keyword evidence="5" id="KW-0472">Membrane</keyword>
<gene>
    <name evidence="7" type="ORF">A4S15_07880</name>
</gene>
<keyword evidence="4" id="KW-0732">Signal</keyword>
<dbReference type="Gene3D" id="3.10.105.10">
    <property type="entry name" value="Dipeptide-binding Protein, Domain 3"/>
    <property type="match status" value="1"/>
</dbReference>
<dbReference type="SUPFAM" id="SSF53850">
    <property type="entry name" value="Periplasmic binding protein-like II"/>
    <property type="match status" value="1"/>
</dbReference>
<dbReference type="InterPro" id="IPR000914">
    <property type="entry name" value="SBP_5_dom"/>
</dbReference>